<dbReference type="AlphaFoldDB" id="M2YGA6"/>
<feature type="chain" id="PRO_5004029386" description="Secreted protein" evidence="1">
    <location>
        <begin position="33"/>
        <end position="111"/>
    </location>
</feature>
<evidence type="ECO:0008006" key="4">
    <source>
        <dbReference type="Google" id="ProtNLM"/>
    </source>
</evidence>
<keyword evidence="3" id="KW-1185">Reference proteome</keyword>
<gene>
    <name evidence="2" type="ORF">MYCFIDRAFT_180654</name>
</gene>
<sequence length="111" mass="12036">MAAHSHRASSLLSCQLTLIQLTLIMAAQLVMAAQLITAAKLILIMAAKMTRCVCTKSGVGIEPEFAQDMIGFTETGCRAGLHQGLIHFCPPYQCLICFDLVTLLHQVFTNS</sequence>
<dbReference type="KEGG" id="pfj:MYCFIDRAFT_180654"/>
<reference evidence="2 3" key="1">
    <citation type="journal article" date="2012" name="PLoS Pathog.">
        <title>Diverse lifestyles and strategies of plant pathogenesis encoded in the genomes of eighteen Dothideomycetes fungi.</title>
        <authorList>
            <person name="Ohm R.A."/>
            <person name="Feau N."/>
            <person name="Henrissat B."/>
            <person name="Schoch C.L."/>
            <person name="Horwitz B.A."/>
            <person name="Barry K.W."/>
            <person name="Condon B.J."/>
            <person name="Copeland A.C."/>
            <person name="Dhillon B."/>
            <person name="Glaser F."/>
            <person name="Hesse C.N."/>
            <person name="Kosti I."/>
            <person name="LaButti K."/>
            <person name="Lindquist E.A."/>
            <person name="Lucas S."/>
            <person name="Salamov A.A."/>
            <person name="Bradshaw R.E."/>
            <person name="Ciuffetti L."/>
            <person name="Hamelin R.C."/>
            <person name="Kema G.H.J."/>
            <person name="Lawrence C."/>
            <person name="Scott J.A."/>
            <person name="Spatafora J.W."/>
            <person name="Turgeon B.G."/>
            <person name="de Wit P.J.G.M."/>
            <person name="Zhong S."/>
            <person name="Goodwin S.B."/>
            <person name="Grigoriev I.V."/>
        </authorList>
    </citation>
    <scope>NUCLEOTIDE SEQUENCE [LARGE SCALE GENOMIC DNA]</scope>
    <source>
        <strain evidence="2 3">CIRAD86</strain>
    </source>
</reference>
<dbReference type="GeneID" id="19334468"/>
<feature type="signal peptide" evidence="1">
    <location>
        <begin position="1"/>
        <end position="32"/>
    </location>
</feature>
<dbReference type="VEuPathDB" id="FungiDB:MYCFIDRAFT_180654"/>
<proteinExistence type="predicted"/>
<protein>
    <recommendedName>
        <fullName evidence="4">Secreted protein</fullName>
    </recommendedName>
</protein>
<name>M2YGA6_PSEFD</name>
<dbReference type="EMBL" id="KB446574">
    <property type="protein sequence ID" value="EME76835.1"/>
    <property type="molecule type" value="Genomic_DNA"/>
</dbReference>
<evidence type="ECO:0000313" key="3">
    <source>
        <dbReference type="Proteomes" id="UP000016932"/>
    </source>
</evidence>
<keyword evidence="1" id="KW-0732">Signal</keyword>
<accession>M2YGA6</accession>
<dbReference type="Proteomes" id="UP000016932">
    <property type="component" value="Unassembled WGS sequence"/>
</dbReference>
<evidence type="ECO:0000313" key="2">
    <source>
        <dbReference type="EMBL" id="EME76835.1"/>
    </source>
</evidence>
<evidence type="ECO:0000256" key="1">
    <source>
        <dbReference type="SAM" id="SignalP"/>
    </source>
</evidence>
<organism evidence="2 3">
    <name type="scientific">Pseudocercospora fijiensis (strain CIRAD86)</name>
    <name type="common">Black leaf streak disease fungus</name>
    <name type="synonym">Mycosphaerella fijiensis</name>
    <dbReference type="NCBI Taxonomy" id="383855"/>
    <lineage>
        <taxon>Eukaryota</taxon>
        <taxon>Fungi</taxon>
        <taxon>Dikarya</taxon>
        <taxon>Ascomycota</taxon>
        <taxon>Pezizomycotina</taxon>
        <taxon>Dothideomycetes</taxon>
        <taxon>Dothideomycetidae</taxon>
        <taxon>Mycosphaerellales</taxon>
        <taxon>Mycosphaerellaceae</taxon>
        <taxon>Pseudocercospora</taxon>
    </lineage>
</organism>
<dbReference type="RefSeq" id="XP_007932612.1">
    <property type="nucleotide sequence ID" value="XM_007934421.1"/>
</dbReference>
<dbReference type="HOGENOM" id="CLU_2159526_0_0_1"/>